<sequence>MPLDFTHPHEFSCFGTLHPDRLVAWSFGDPYVEWELTGLFSGPGTYTTVPLDAETDMHYHPGDQGAPNTVAQRLAARYGFDGLDVRGPVHFTGPSGETDRALGIAPDAFDVLYARVKDICADLGVRTWCKLHPGDTVSVRCTDLERGDTYWFLNTPHRFQGFRDFPADSKTLEFIPGARILVCDDEFTVTAYGTYECRADRAPAGYWQRTGNQLLPA</sequence>
<dbReference type="EMBL" id="CP010408">
    <property type="protein sequence ID" value="AJF70489.1"/>
    <property type="molecule type" value="Genomic_DNA"/>
</dbReference>
<dbReference type="Proteomes" id="UP000031774">
    <property type="component" value="Plasmid pSVL1"/>
</dbReference>
<evidence type="ECO:0000313" key="1">
    <source>
        <dbReference type="EMBL" id="AJF70489.1"/>
    </source>
</evidence>
<proteinExistence type="predicted"/>
<evidence type="ECO:0000313" key="2">
    <source>
        <dbReference type="Proteomes" id="UP000031774"/>
    </source>
</evidence>
<dbReference type="KEGG" id="svt:SVTN_40760"/>
<keyword evidence="1" id="KW-0614">Plasmid</keyword>
<reference evidence="1 2" key="1">
    <citation type="submission" date="2014-12" db="EMBL/GenBank/DDBJ databases">
        <title>Complete genome sequence of Streptomyces vietnamensis strain GIMV4.0001, a genetic manipulable producer of the benzoisochromanequinone antibiotic granaticin.</title>
        <authorList>
            <person name="Deng M.R."/>
            <person name="Guo J."/>
            <person name="Ma L.Y."/>
            <person name="Feng G.D."/>
            <person name="Mo C.Y."/>
            <person name="Zhu H.H."/>
        </authorList>
    </citation>
    <scope>NUCLEOTIDE SEQUENCE [LARGE SCALE GENOMIC DNA]</scope>
    <source>
        <strain evidence="2">GIMV4.0001</strain>
        <plasmid evidence="1 2">pSVL1</plasmid>
    </source>
</reference>
<dbReference type="AlphaFoldDB" id="A0A0B5IPY5"/>
<geneLocation type="plasmid" evidence="1 2">
    <name>pSVL1</name>
</geneLocation>
<organism evidence="1 2">
    <name type="scientific">Streptomyces vietnamensis</name>
    <dbReference type="NCBI Taxonomy" id="362257"/>
    <lineage>
        <taxon>Bacteria</taxon>
        <taxon>Bacillati</taxon>
        <taxon>Actinomycetota</taxon>
        <taxon>Actinomycetes</taxon>
        <taxon>Kitasatosporales</taxon>
        <taxon>Streptomycetaceae</taxon>
        <taxon>Streptomyces</taxon>
    </lineage>
</organism>
<dbReference type="HOGENOM" id="CLU_1271721_0_0_11"/>
<gene>
    <name evidence="1" type="ORF">SVTN_40760</name>
</gene>
<accession>A0A0B5IPY5</accession>
<keyword evidence="2" id="KW-1185">Reference proteome</keyword>
<dbReference type="RefSeq" id="WP_041134956.1">
    <property type="nucleotide sequence ID" value="NZ_CP010408.1"/>
</dbReference>
<protein>
    <submittedName>
        <fullName evidence="1">Uncharacterized protein</fullName>
    </submittedName>
</protein>
<name>A0A0B5IPY5_9ACTN</name>